<evidence type="ECO:0000256" key="1">
    <source>
        <dbReference type="SAM" id="MobiDB-lite"/>
    </source>
</evidence>
<feature type="non-terminal residue" evidence="2">
    <location>
        <position position="1"/>
    </location>
</feature>
<dbReference type="AlphaFoldDB" id="A0A9D1AKF2"/>
<feature type="compositionally biased region" description="Basic residues" evidence="1">
    <location>
        <begin position="110"/>
        <end position="123"/>
    </location>
</feature>
<reference evidence="2" key="1">
    <citation type="submission" date="2020-10" db="EMBL/GenBank/DDBJ databases">
        <authorList>
            <person name="Gilroy R."/>
        </authorList>
    </citation>
    <scope>NUCLEOTIDE SEQUENCE</scope>
    <source>
        <strain evidence="2">ChiSxjej1B13-7958</strain>
    </source>
</reference>
<reference evidence="2" key="2">
    <citation type="journal article" date="2021" name="PeerJ">
        <title>Extensive microbial diversity within the chicken gut microbiome revealed by metagenomics and culture.</title>
        <authorList>
            <person name="Gilroy R."/>
            <person name="Ravi A."/>
            <person name="Getino M."/>
            <person name="Pursley I."/>
            <person name="Horton D.L."/>
            <person name="Alikhan N.F."/>
            <person name="Baker D."/>
            <person name="Gharbi K."/>
            <person name="Hall N."/>
            <person name="Watson M."/>
            <person name="Adriaenssens E.M."/>
            <person name="Foster-Nyarko E."/>
            <person name="Jarju S."/>
            <person name="Secka A."/>
            <person name="Antonio M."/>
            <person name="Oren A."/>
            <person name="Chaudhuri R.R."/>
            <person name="La Ragione R."/>
            <person name="Hildebrand F."/>
            <person name="Pallen M.J."/>
        </authorList>
    </citation>
    <scope>NUCLEOTIDE SEQUENCE</scope>
    <source>
        <strain evidence="2">ChiSxjej1B13-7958</strain>
    </source>
</reference>
<proteinExistence type="predicted"/>
<gene>
    <name evidence="2" type="ORF">IAB89_00860</name>
</gene>
<protein>
    <submittedName>
        <fullName evidence="2">Uncharacterized protein</fullName>
    </submittedName>
</protein>
<feature type="compositionally biased region" description="Polar residues" evidence="1">
    <location>
        <begin position="80"/>
        <end position="94"/>
    </location>
</feature>
<feature type="region of interest" description="Disordered" evidence="1">
    <location>
        <begin position="80"/>
        <end position="132"/>
    </location>
</feature>
<name>A0A9D1AKF2_9FIRM</name>
<evidence type="ECO:0000313" key="3">
    <source>
        <dbReference type="Proteomes" id="UP000824242"/>
    </source>
</evidence>
<accession>A0A9D1AKF2</accession>
<feature type="region of interest" description="Disordered" evidence="1">
    <location>
        <begin position="1"/>
        <end position="23"/>
    </location>
</feature>
<organism evidence="2 3">
    <name type="scientific">Candidatus Caccousia avicola</name>
    <dbReference type="NCBI Taxonomy" id="2840721"/>
    <lineage>
        <taxon>Bacteria</taxon>
        <taxon>Bacillati</taxon>
        <taxon>Bacillota</taxon>
        <taxon>Clostridia</taxon>
        <taxon>Eubacteriales</taxon>
        <taxon>Oscillospiraceae</taxon>
        <taxon>Oscillospiraceae incertae sedis</taxon>
        <taxon>Candidatus Caccousia</taxon>
    </lineage>
</organism>
<dbReference type="Proteomes" id="UP000824242">
    <property type="component" value="Unassembled WGS sequence"/>
</dbReference>
<feature type="compositionally biased region" description="Basic and acidic residues" evidence="1">
    <location>
        <begin position="97"/>
        <end position="109"/>
    </location>
</feature>
<dbReference type="EMBL" id="DVGZ01000011">
    <property type="protein sequence ID" value="HIR46197.1"/>
    <property type="molecule type" value="Genomic_DNA"/>
</dbReference>
<evidence type="ECO:0000313" key="2">
    <source>
        <dbReference type="EMBL" id="HIR46197.1"/>
    </source>
</evidence>
<comment type="caution">
    <text evidence="2">The sequence shown here is derived from an EMBL/GenBank/DDBJ whole genome shotgun (WGS) entry which is preliminary data.</text>
</comment>
<sequence length="132" mass="14355">PAVTGERGRQTNVENKAWGSKGQSPSRIFAYFLFAKKVGARRGRSDLRPACGGSQTELQFCGSCEPENQSSAAECYPENQSSAAGCYPENQSSAAKCGKEATKKKSKQNDRKKKREKSGKRRKTGEMTGKIA</sequence>